<dbReference type="InterPro" id="IPR025532">
    <property type="entry name" value="G6P_1-epimerase"/>
</dbReference>
<gene>
    <name evidence="7" type="ORF">NFG58_04205</name>
</gene>
<feature type="region of interest" description="Disordered" evidence="6">
    <location>
        <begin position="54"/>
        <end position="83"/>
    </location>
</feature>
<dbReference type="PIRSF" id="PIRSF016020">
    <property type="entry name" value="PHexose_mutarotase"/>
    <property type="match status" value="1"/>
</dbReference>
<organism evidence="7">
    <name type="scientific">Halomonas sp. RT37</name>
    <dbReference type="NCBI Taxonomy" id="2950872"/>
    <lineage>
        <taxon>Bacteria</taxon>
        <taxon>Pseudomonadati</taxon>
        <taxon>Pseudomonadota</taxon>
        <taxon>Gammaproteobacteria</taxon>
        <taxon>Oceanospirillales</taxon>
        <taxon>Halomonadaceae</taxon>
        <taxon>Halomonas</taxon>
    </lineage>
</organism>
<dbReference type="PANTHER" id="PTHR11122:SF13">
    <property type="entry name" value="GLUCOSE-6-PHOSPHATE 1-EPIMERASE"/>
    <property type="match status" value="1"/>
</dbReference>
<dbReference type="CDD" id="cd09020">
    <property type="entry name" value="D-hex-6-P-epi_like"/>
    <property type="match status" value="1"/>
</dbReference>
<dbReference type="GO" id="GO:0030246">
    <property type="term" value="F:carbohydrate binding"/>
    <property type="evidence" value="ECO:0007669"/>
    <property type="project" value="UniProtKB-UniRule"/>
</dbReference>
<feature type="active site" evidence="5">
    <location>
        <position position="202"/>
    </location>
</feature>
<evidence type="ECO:0000256" key="2">
    <source>
        <dbReference type="ARBA" id="ARBA00005866"/>
    </source>
</evidence>
<feature type="active site" evidence="5">
    <location>
        <position position="299"/>
    </location>
</feature>
<dbReference type="InterPro" id="IPR014718">
    <property type="entry name" value="GH-type_carb-bd"/>
</dbReference>
<evidence type="ECO:0000256" key="4">
    <source>
        <dbReference type="PIRNR" id="PIRNR016020"/>
    </source>
</evidence>
<protein>
    <recommendedName>
        <fullName evidence="4">Putative glucose-6-phosphate 1-epimerase</fullName>
        <ecNumber evidence="4">5.1.3.15</ecNumber>
    </recommendedName>
</protein>
<dbReference type="RefSeq" id="WP_045991022.1">
    <property type="nucleotide sequence ID" value="NZ_CP098827.1"/>
</dbReference>
<reference evidence="7" key="1">
    <citation type="submission" date="2022-06" db="EMBL/GenBank/DDBJ databases">
        <title>A novel DMS-producing enzyme.</title>
        <authorList>
            <person name="Zhang Y."/>
        </authorList>
    </citation>
    <scope>NUCLEOTIDE SEQUENCE</scope>
    <source>
        <strain evidence="7">RT37</strain>
    </source>
</reference>
<dbReference type="Pfam" id="PF01263">
    <property type="entry name" value="Aldose_epim"/>
    <property type="match status" value="1"/>
</dbReference>
<sequence length="328" mass="35566">MIPATLKTRIDEVEGQGHIHWAGRDIWVANESWGQLAISLQGAQVLHFQPAPDATRAAGASPAPDPTRAAGASPAKATVDSGADDPLVPAGWLWVTPTPQDVPGAIRGGIPLCWPWFADENTADESPDRSGPMHGPARKADWQLDAVDEHEDGVEVHLSLPQRLHSQLHPRAVVQANAQRLHVELITEHLGETPVKMTAALHSYLAVDQVFACRVEGLVGARYLDKLKGFAESEQVGELGVREGVDRIYHSNAEVVLDDGQRRLRVARQNSDSVVVWNPGETPNPDTPLDAARRFLCVESANTRLDPVWLVPGAQHMLGTTLSLADNH</sequence>
<dbReference type="EC" id="5.1.3.15" evidence="4"/>
<dbReference type="SUPFAM" id="SSF74650">
    <property type="entry name" value="Galactose mutarotase-like"/>
    <property type="match status" value="1"/>
</dbReference>
<dbReference type="PANTHER" id="PTHR11122">
    <property type="entry name" value="APOSPORY-ASSOCIATED PROTEIN C-RELATED"/>
    <property type="match status" value="1"/>
</dbReference>
<name>A0AAU7KJM1_9GAMM</name>
<keyword evidence="3 4" id="KW-0413">Isomerase</keyword>
<evidence type="ECO:0000256" key="6">
    <source>
        <dbReference type="SAM" id="MobiDB-lite"/>
    </source>
</evidence>
<comment type="similarity">
    <text evidence="2 4">Belongs to the glucose-6-phosphate 1-epimerase family.</text>
</comment>
<dbReference type="InterPro" id="IPR011013">
    <property type="entry name" value="Gal_mutarotase_sf_dom"/>
</dbReference>
<evidence type="ECO:0000256" key="3">
    <source>
        <dbReference type="ARBA" id="ARBA00023235"/>
    </source>
</evidence>
<evidence type="ECO:0000256" key="5">
    <source>
        <dbReference type="PIRSR" id="PIRSR016020-1"/>
    </source>
</evidence>
<proteinExistence type="inferred from homology"/>
<evidence type="ECO:0000313" key="7">
    <source>
        <dbReference type="EMBL" id="XBO71921.1"/>
    </source>
</evidence>
<comment type="catalytic activity">
    <reaction evidence="1">
        <text>alpha-D-glucose 6-phosphate = beta-D-glucose 6-phosphate</text>
        <dbReference type="Rhea" id="RHEA:16249"/>
        <dbReference type="ChEBI" id="CHEBI:58225"/>
        <dbReference type="ChEBI" id="CHEBI:58247"/>
        <dbReference type="EC" id="5.1.3.15"/>
    </reaction>
</comment>
<evidence type="ECO:0000256" key="1">
    <source>
        <dbReference type="ARBA" id="ARBA00001096"/>
    </source>
</evidence>
<dbReference type="InterPro" id="IPR008183">
    <property type="entry name" value="Aldose_1/G6P_1-epimerase"/>
</dbReference>
<dbReference type="GO" id="GO:0047938">
    <property type="term" value="F:glucose-6-phosphate 1-epimerase activity"/>
    <property type="evidence" value="ECO:0007669"/>
    <property type="project" value="UniProtKB-UniRule"/>
</dbReference>
<accession>A0AAU7KJM1</accession>
<dbReference type="Gene3D" id="2.70.98.10">
    <property type="match status" value="1"/>
</dbReference>
<dbReference type="GO" id="GO:0005975">
    <property type="term" value="P:carbohydrate metabolic process"/>
    <property type="evidence" value="ECO:0007669"/>
    <property type="project" value="InterPro"/>
</dbReference>
<dbReference type="EMBL" id="CP098827">
    <property type="protein sequence ID" value="XBO71921.1"/>
    <property type="molecule type" value="Genomic_DNA"/>
</dbReference>
<dbReference type="AlphaFoldDB" id="A0AAU7KJM1"/>